<dbReference type="RefSeq" id="WP_131959886.1">
    <property type="nucleotide sequence ID" value="NZ_SMFL01000007.1"/>
</dbReference>
<protein>
    <submittedName>
        <fullName evidence="2">Type II toxin-antitoxin system RelE/ParE family toxin</fullName>
    </submittedName>
</protein>
<gene>
    <name evidence="2" type="ORF">E0F88_19100</name>
</gene>
<keyword evidence="3" id="KW-1185">Reference proteome</keyword>
<evidence type="ECO:0000313" key="2">
    <source>
        <dbReference type="EMBL" id="TDE13166.1"/>
    </source>
</evidence>
<accession>A0A4R5DGN8</accession>
<proteinExistence type="predicted"/>
<dbReference type="Gene3D" id="3.30.2310.20">
    <property type="entry name" value="RelE-like"/>
    <property type="match status" value="1"/>
</dbReference>
<keyword evidence="1" id="KW-1277">Toxin-antitoxin system</keyword>
<dbReference type="InterPro" id="IPR035093">
    <property type="entry name" value="RelE/ParE_toxin_dom_sf"/>
</dbReference>
<dbReference type="Proteomes" id="UP000294850">
    <property type="component" value="Unassembled WGS sequence"/>
</dbReference>
<evidence type="ECO:0000256" key="1">
    <source>
        <dbReference type="ARBA" id="ARBA00022649"/>
    </source>
</evidence>
<organism evidence="2 3">
    <name type="scientific">Dyadobacter psychrotolerans</name>
    <dbReference type="NCBI Taxonomy" id="2541721"/>
    <lineage>
        <taxon>Bacteria</taxon>
        <taxon>Pseudomonadati</taxon>
        <taxon>Bacteroidota</taxon>
        <taxon>Cytophagia</taxon>
        <taxon>Cytophagales</taxon>
        <taxon>Spirosomataceae</taxon>
        <taxon>Dyadobacter</taxon>
    </lineage>
</organism>
<dbReference type="AlphaFoldDB" id="A0A4R5DGN8"/>
<comment type="caution">
    <text evidence="2">The sequence shown here is derived from an EMBL/GenBank/DDBJ whole genome shotgun (WGS) entry which is preliminary data.</text>
</comment>
<dbReference type="EMBL" id="SMFL01000007">
    <property type="protein sequence ID" value="TDE13166.1"/>
    <property type="molecule type" value="Genomic_DNA"/>
</dbReference>
<dbReference type="Pfam" id="PF05016">
    <property type="entry name" value="ParE_toxin"/>
    <property type="match status" value="1"/>
</dbReference>
<dbReference type="OrthoDB" id="595476at2"/>
<reference evidence="2 3" key="1">
    <citation type="submission" date="2019-03" db="EMBL/GenBank/DDBJ databases">
        <title>Dyadobacter AR-3-6 sp. nov., isolated from arctic soil.</title>
        <authorList>
            <person name="Chaudhary D.K."/>
        </authorList>
    </citation>
    <scope>NUCLEOTIDE SEQUENCE [LARGE SCALE GENOMIC DNA]</scope>
    <source>
        <strain evidence="2 3">AR-3-6</strain>
    </source>
</reference>
<dbReference type="InterPro" id="IPR007712">
    <property type="entry name" value="RelE/ParE_toxin"/>
</dbReference>
<evidence type="ECO:0000313" key="3">
    <source>
        <dbReference type="Proteomes" id="UP000294850"/>
    </source>
</evidence>
<sequence length="100" mass="11943">MAYQLLFSPEALLDITDTASYYEEIKKGLGKRFRNELKRKFLLIKVTPMIYSIRYNHVRTALLDIFPYSIPFNVLQDKGVIRIHAVLSHYRNPDQFWNDY</sequence>
<name>A0A4R5DGN8_9BACT</name>